<protein>
    <submittedName>
        <fullName evidence="1">Uncharacterized protein</fullName>
    </submittedName>
</protein>
<organism evidence="1 2">
    <name type="scientific">Enhygromyxa salina</name>
    <dbReference type="NCBI Taxonomy" id="215803"/>
    <lineage>
        <taxon>Bacteria</taxon>
        <taxon>Pseudomonadati</taxon>
        <taxon>Myxococcota</taxon>
        <taxon>Polyangia</taxon>
        <taxon>Nannocystales</taxon>
        <taxon>Nannocystaceae</taxon>
        <taxon>Enhygromyxa</taxon>
    </lineage>
</organism>
<proteinExistence type="predicted"/>
<evidence type="ECO:0000313" key="2">
    <source>
        <dbReference type="Proteomes" id="UP000031599"/>
    </source>
</evidence>
<comment type="caution">
    <text evidence="1">The sequence shown here is derived from an EMBL/GenBank/DDBJ whole genome shotgun (WGS) entry which is preliminary data.</text>
</comment>
<name>A0A0C2D4E5_9BACT</name>
<dbReference type="EMBL" id="JMCC02000035">
    <property type="protein sequence ID" value="KIG16555.1"/>
    <property type="molecule type" value="Genomic_DNA"/>
</dbReference>
<evidence type="ECO:0000313" key="1">
    <source>
        <dbReference type="EMBL" id="KIG16555.1"/>
    </source>
</evidence>
<reference evidence="1 2" key="1">
    <citation type="submission" date="2014-12" db="EMBL/GenBank/DDBJ databases">
        <title>Genome assembly of Enhygromyxa salina DSM 15201.</title>
        <authorList>
            <person name="Sharma G."/>
            <person name="Subramanian S."/>
        </authorList>
    </citation>
    <scope>NUCLEOTIDE SEQUENCE [LARGE SCALE GENOMIC DNA]</scope>
    <source>
        <strain evidence="1 2">DSM 15201</strain>
    </source>
</reference>
<sequence>MGAGLWHRRVGIPHLCDVCPSARLTALSLLSHPGRTR</sequence>
<dbReference type="Proteomes" id="UP000031599">
    <property type="component" value="Unassembled WGS sequence"/>
</dbReference>
<dbReference type="AlphaFoldDB" id="A0A0C2D4E5"/>
<gene>
    <name evidence="1" type="ORF">DB30_04326</name>
</gene>
<accession>A0A0C2D4E5</accession>